<dbReference type="OrthoDB" id="1707905at2"/>
<proteinExistence type="predicted"/>
<dbReference type="AlphaFoldDB" id="A0A2V5KQB2"/>
<evidence type="ECO:0000313" key="1">
    <source>
        <dbReference type="EMBL" id="PYI50816.1"/>
    </source>
</evidence>
<name>A0A2V5KQB2_9BACL</name>
<dbReference type="Proteomes" id="UP000247476">
    <property type="component" value="Unassembled WGS sequence"/>
</dbReference>
<evidence type="ECO:0008006" key="3">
    <source>
        <dbReference type="Google" id="ProtNLM"/>
    </source>
</evidence>
<dbReference type="RefSeq" id="WP_110843276.1">
    <property type="nucleotide sequence ID" value="NZ_QJVJ01000016.1"/>
</dbReference>
<sequence length="74" mass="8649">MSLANCKSCGRLFVRQKSEHCDACRERNERDYFTMRNFLKANPRSTVLDIHEKTGIPLSKVLEMRKESFAPYGH</sequence>
<keyword evidence="2" id="KW-1185">Reference proteome</keyword>
<comment type="caution">
    <text evidence="1">The sequence shown here is derived from an EMBL/GenBank/DDBJ whole genome shotgun (WGS) entry which is preliminary data.</text>
</comment>
<gene>
    <name evidence="1" type="ORF">DLM86_27485</name>
</gene>
<evidence type="ECO:0000313" key="2">
    <source>
        <dbReference type="Proteomes" id="UP000247476"/>
    </source>
</evidence>
<protein>
    <recommendedName>
        <fullName evidence="3">Flagellar protein</fullName>
    </recommendedName>
</protein>
<organism evidence="1 2">
    <name type="scientific">Paenibacillus flagellatus</name>
    <dbReference type="NCBI Taxonomy" id="2211139"/>
    <lineage>
        <taxon>Bacteria</taxon>
        <taxon>Bacillati</taxon>
        <taxon>Bacillota</taxon>
        <taxon>Bacilli</taxon>
        <taxon>Bacillales</taxon>
        <taxon>Paenibacillaceae</taxon>
        <taxon>Paenibacillus</taxon>
    </lineage>
</organism>
<accession>A0A2V5KQB2</accession>
<dbReference type="EMBL" id="QJVJ01000016">
    <property type="protein sequence ID" value="PYI50816.1"/>
    <property type="molecule type" value="Genomic_DNA"/>
</dbReference>
<reference evidence="1 2" key="1">
    <citation type="submission" date="2018-05" db="EMBL/GenBank/DDBJ databases">
        <title>Paenibacillus flagellatus sp. nov., isolated from selenium mineral soil.</title>
        <authorList>
            <person name="Dai X."/>
        </authorList>
    </citation>
    <scope>NUCLEOTIDE SEQUENCE [LARGE SCALE GENOMIC DNA]</scope>
    <source>
        <strain evidence="1 2">DXL2</strain>
    </source>
</reference>